<dbReference type="SUPFAM" id="SSF52540">
    <property type="entry name" value="P-loop containing nucleoside triphosphate hydrolases"/>
    <property type="match status" value="1"/>
</dbReference>
<dbReference type="SMART" id="SM00326">
    <property type="entry name" value="SH3"/>
    <property type="match status" value="1"/>
</dbReference>
<dbReference type="InterPro" id="IPR035963">
    <property type="entry name" value="FERM_2"/>
</dbReference>
<evidence type="ECO:0000256" key="4">
    <source>
        <dbReference type="ARBA" id="ARBA00022490"/>
    </source>
</evidence>
<dbReference type="GO" id="GO:0005737">
    <property type="term" value="C:cytoplasm"/>
    <property type="evidence" value="ECO:0007669"/>
    <property type="project" value="UniProtKB-SubCell"/>
</dbReference>
<dbReference type="Gene3D" id="1.20.58.530">
    <property type="match status" value="1"/>
</dbReference>
<feature type="domain" description="FERM" evidence="17">
    <location>
        <begin position="3127"/>
        <end position="3448"/>
    </location>
</feature>
<dbReference type="InterPro" id="IPR027417">
    <property type="entry name" value="P-loop_NTPase"/>
</dbReference>
<feature type="compositionally biased region" description="Basic and acidic residues" evidence="15">
    <location>
        <begin position="391"/>
        <end position="410"/>
    </location>
</feature>
<dbReference type="EMBL" id="SWJQ01000285">
    <property type="protein sequence ID" value="TRZ17116.1"/>
    <property type="molecule type" value="Genomic_DNA"/>
</dbReference>
<dbReference type="InterPro" id="IPR001452">
    <property type="entry name" value="SH3_domain"/>
</dbReference>
<dbReference type="Pfam" id="PF00063">
    <property type="entry name" value="Myosin_head"/>
    <property type="match status" value="1"/>
</dbReference>
<evidence type="ECO:0000256" key="13">
    <source>
        <dbReference type="PROSITE-ProRule" id="PRU00782"/>
    </source>
</evidence>
<evidence type="ECO:0000259" key="19">
    <source>
        <dbReference type="PROSITE" id="PS51456"/>
    </source>
</evidence>
<evidence type="ECO:0008006" key="22">
    <source>
        <dbReference type="Google" id="ProtNLM"/>
    </source>
</evidence>
<feature type="compositionally biased region" description="Basic residues" evidence="15">
    <location>
        <begin position="215"/>
        <end position="230"/>
    </location>
</feature>
<evidence type="ECO:0000313" key="20">
    <source>
        <dbReference type="EMBL" id="TRZ17116.1"/>
    </source>
</evidence>
<dbReference type="FunFam" id="1.10.10.820:FF:000001">
    <property type="entry name" value="Myosin heavy chain"/>
    <property type="match status" value="1"/>
</dbReference>
<dbReference type="Gene3D" id="1.10.10.820">
    <property type="match status" value="1"/>
</dbReference>
<feature type="region of interest" description="Disordered" evidence="15">
    <location>
        <begin position="1"/>
        <end position="285"/>
    </location>
</feature>
<feature type="region of interest" description="Disordered" evidence="15">
    <location>
        <begin position="2371"/>
        <end position="2413"/>
    </location>
</feature>
<dbReference type="InterPro" id="IPR019748">
    <property type="entry name" value="FERM_central"/>
</dbReference>
<name>A0A8K1LKL1_9PASS</name>
<keyword evidence="6 13" id="KW-0547">Nucleotide-binding</keyword>
<feature type="compositionally biased region" description="Polar residues" evidence="15">
    <location>
        <begin position="735"/>
        <end position="746"/>
    </location>
</feature>
<evidence type="ECO:0000259" key="18">
    <source>
        <dbReference type="PROSITE" id="PS51016"/>
    </source>
</evidence>
<dbReference type="InterPro" id="IPR001609">
    <property type="entry name" value="Myosin_head_motor_dom-like"/>
</dbReference>
<evidence type="ECO:0000256" key="6">
    <source>
        <dbReference type="ARBA" id="ARBA00022741"/>
    </source>
</evidence>
<keyword evidence="21" id="KW-1185">Reference proteome</keyword>
<proteinExistence type="inferred from homology"/>
<evidence type="ECO:0000256" key="9">
    <source>
        <dbReference type="ARBA" id="ARBA00023123"/>
    </source>
</evidence>
<dbReference type="Gene3D" id="1.25.40.530">
    <property type="entry name" value="MyTH4 domain"/>
    <property type="match status" value="2"/>
</dbReference>
<dbReference type="InterPro" id="IPR000048">
    <property type="entry name" value="IQ_motif_EF-hand-BS"/>
</dbReference>
<feature type="compositionally biased region" description="Pro residues" evidence="15">
    <location>
        <begin position="944"/>
        <end position="954"/>
    </location>
</feature>
<dbReference type="SUPFAM" id="SSF47031">
    <property type="entry name" value="Second domain of FERM"/>
    <property type="match status" value="1"/>
</dbReference>
<dbReference type="Gene3D" id="1.20.5.190">
    <property type="match status" value="1"/>
</dbReference>
<feature type="compositionally biased region" description="Low complexity" evidence="15">
    <location>
        <begin position="870"/>
        <end position="884"/>
    </location>
</feature>
<dbReference type="Gene3D" id="2.30.29.30">
    <property type="entry name" value="Pleckstrin-homology domain (PH domain)/Phosphotyrosine-binding domain (PTB)"/>
    <property type="match status" value="2"/>
</dbReference>
<dbReference type="PROSITE" id="PS50096">
    <property type="entry name" value="IQ"/>
    <property type="match status" value="2"/>
</dbReference>
<dbReference type="GO" id="GO:0003779">
    <property type="term" value="F:actin binding"/>
    <property type="evidence" value="ECO:0007669"/>
    <property type="project" value="UniProtKB-KW"/>
</dbReference>
<feature type="compositionally biased region" description="Basic and acidic residues" evidence="15">
    <location>
        <begin position="249"/>
        <end position="258"/>
    </location>
</feature>
<dbReference type="GO" id="GO:0016459">
    <property type="term" value="C:myosin complex"/>
    <property type="evidence" value="ECO:0007669"/>
    <property type="project" value="UniProtKB-KW"/>
</dbReference>
<dbReference type="CDD" id="cd13201">
    <property type="entry name" value="FERM_C_MyoXV"/>
    <property type="match status" value="1"/>
</dbReference>
<feature type="compositionally biased region" description="Basic and acidic residues" evidence="15">
    <location>
        <begin position="149"/>
        <end position="161"/>
    </location>
</feature>
<keyword evidence="11 13" id="KW-0009">Actin-binding</keyword>
<dbReference type="PANTHER" id="PTHR22692">
    <property type="entry name" value="MYOSIN VII, XV"/>
    <property type="match status" value="1"/>
</dbReference>
<dbReference type="PROSITE" id="PS51016">
    <property type="entry name" value="MYTH4"/>
    <property type="match status" value="2"/>
</dbReference>
<dbReference type="FunFam" id="1.20.58.530:FF:000005">
    <property type="entry name" value="unconventional myosin-IXa isoform X1"/>
    <property type="match status" value="1"/>
</dbReference>
<dbReference type="Gene3D" id="3.40.850.10">
    <property type="entry name" value="Kinesin motor domain"/>
    <property type="match status" value="1"/>
</dbReference>
<comment type="caution">
    <text evidence="20">The sequence shown here is derived from an EMBL/GenBank/DDBJ whole genome shotgun (WGS) entry which is preliminary data.</text>
</comment>
<dbReference type="PROSITE" id="PS50002">
    <property type="entry name" value="SH3"/>
    <property type="match status" value="1"/>
</dbReference>
<organism evidence="20 21">
    <name type="scientific">Zosterops borbonicus</name>
    <dbReference type="NCBI Taxonomy" id="364589"/>
    <lineage>
        <taxon>Eukaryota</taxon>
        <taxon>Metazoa</taxon>
        <taxon>Chordata</taxon>
        <taxon>Craniata</taxon>
        <taxon>Vertebrata</taxon>
        <taxon>Euteleostomi</taxon>
        <taxon>Archelosauria</taxon>
        <taxon>Archosauria</taxon>
        <taxon>Dinosauria</taxon>
        <taxon>Saurischia</taxon>
        <taxon>Theropoda</taxon>
        <taxon>Coelurosauria</taxon>
        <taxon>Aves</taxon>
        <taxon>Neognathae</taxon>
        <taxon>Neoaves</taxon>
        <taxon>Telluraves</taxon>
        <taxon>Australaves</taxon>
        <taxon>Passeriformes</taxon>
        <taxon>Sylvioidea</taxon>
        <taxon>Zosteropidae</taxon>
        <taxon>Zosterops</taxon>
    </lineage>
</organism>
<dbReference type="OrthoDB" id="8182952at2759"/>
<evidence type="ECO:0000256" key="8">
    <source>
        <dbReference type="ARBA" id="ARBA00023054"/>
    </source>
</evidence>
<feature type="coiled-coil region" evidence="14">
    <location>
        <begin position="1950"/>
        <end position="1981"/>
    </location>
</feature>
<reference evidence="20" key="1">
    <citation type="submission" date="2019-04" db="EMBL/GenBank/DDBJ databases">
        <title>Genome assembly of Zosterops borbonicus 15179.</title>
        <authorList>
            <person name="Leroy T."/>
            <person name="Anselmetti Y."/>
            <person name="Tilak M.-K."/>
            <person name="Nabholz B."/>
        </authorList>
    </citation>
    <scope>NUCLEOTIDE SEQUENCE</scope>
    <source>
        <strain evidence="20">HGM_15179</strain>
        <tissue evidence="20">Muscle</tissue>
    </source>
</reference>
<dbReference type="Gene3D" id="6.20.240.20">
    <property type="match status" value="1"/>
</dbReference>
<dbReference type="SMART" id="SM00015">
    <property type="entry name" value="IQ"/>
    <property type="match status" value="2"/>
</dbReference>
<dbReference type="SMART" id="SM00139">
    <property type="entry name" value="MyTH4"/>
    <property type="match status" value="2"/>
</dbReference>
<feature type="compositionally biased region" description="Acidic residues" evidence="15">
    <location>
        <begin position="44"/>
        <end position="56"/>
    </location>
</feature>
<dbReference type="Gene3D" id="2.30.30.40">
    <property type="entry name" value="SH3 Domains"/>
    <property type="match status" value="2"/>
</dbReference>
<keyword evidence="8 14" id="KW-0175">Coiled coil</keyword>
<keyword evidence="9 13" id="KW-0518">Myosin</keyword>
<keyword evidence="4" id="KW-0963">Cytoplasm</keyword>
<dbReference type="Gene3D" id="1.20.120.720">
    <property type="entry name" value="Myosin VI head, motor domain, U50 subdomain"/>
    <property type="match status" value="1"/>
</dbReference>
<evidence type="ECO:0000256" key="3">
    <source>
        <dbReference type="ARBA" id="ARBA00022443"/>
    </source>
</evidence>
<evidence type="ECO:0000313" key="21">
    <source>
        <dbReference type="Proteomes" id="UP000796761"/>
    </source>
</evidence>
<dbReference type="FunFam" id="2.30.30.40:FF:000201">
    <property type="entry name" value="Myosin XVA"/>
    <property type="match status" value="1"/>
</dbReference>
<dbReference type="Pfam" id="PF00784">
    <property type="entry name" value="MyTH4"/>
    <property type="match status" value="2"/>
</dbReference>
<dbReference type="GO" id="GO:0003774">
    <property type="term" value="F:cytoskeletal motor activity"/>
    <property type="evidence" value="ECO:0007669"/>
    <property type="project" value="UniProtKB-UniRule"/>
</dbReference>
<comment type="similarity">
    <text evidence="2 13">Belongs to the TRAFAC class myosin-kinesin ATPase superfamily. Myosin family.</text>
</comment>
<dbReference type="SUPFAM" id="SSF50044">
    <property type="entry name" value="SH3-domain"/>
    <property type="match status" value="1"/>
</dbReference>
<feature type="region of interest" description="Disordered" evidence="15">
    <location>
        <begin position="678"/>
        <end position="1108"/>
    </location>
</feature>
<feature type="binding site" evidence="13">
    <location>
        <begin position="1328"/>
        <end position="1335"/>
    </location>
    <ligand>
        <name>ATP</name>
        <dbReference type="ChEBI" id="CHEBI:30616"/>
    </ligand>
</feature>
<dbReference type="Pfam" id="PF07653">
    <property type="entry name" value="SH3_2"/>
    <property type="match status" value="1"/>
</dbReference>
<dbReference type="InterPro" id="IPR059004">
    <property type="entry name" value="MYO15"/>
</dbReference>
<evidence type="ECO:0000256" key="2">
    <source>
        <dbReference type="ARBA" id="ARBA00008314"/>
    </source>
</evidence>
<feature type="compositionally biased region" description="Basic and acidic residues" evidence="15">
    <location>
        <begin position="1"/>
        <end position="28"/>
    </location>
</feature>
<dbReference type="InterPro" id="IPR036028">
    <property type="entry name" value="SH3-like_dom_sf"/>
</dbReference>
<protein>
    <recommendedName>
        <fullName evidence="22">Unconventional myosin-XV</fullName>
    </recommendedName>
</protein>
<evidence type="ECO:0000256" key="7">
    <source>
        <dbReference type="ARBA" id="ARBA00022840"/>
    </source>
</evidence>
<accession>A0A8K1LKL1</accession>
<dbReference type="PROSITE" id="PS51456">
    <property type="entry name" value="MYOSIN_MOTOR"/>
    <property type="match status" value="1"/>
</dbReference>
<dbReference type="SMART" id="SM00242">
    <property type="entry name" value="MYSc"/>
    <property type="match status" value="1"/>
</dbReference>
<dbReference type="PANTHER" id="PTHR22692:SF21">
    <property type="entry name" value="MYOSIN XVA"/>
    <property type="match status" value="1"/>
</dbReference>
<dbReference type="InterPro" id="IPR000299">
    <property type="entry name" value="FERM_domain"/>
</dbReference>
<dbReference type="PRINTS" id="PR00193">
    <property type="entry name" value="MYOSINHEAVY"/>
</dbReference>
<evidence type="ECO:0000256" key="10">
    <source>
        <dbReference type="ARBA" id="ARBA00023175"/>
    </source>
</evidence>
<comment type="subcellular location">
    <subcellularLocation>
        <location evidence="1">Cytoplasm</location>
    </subcellularLocation>
</comment>
<feature type="region of interest" description="Actin-binding" evidence="13">
    <location>
        <begin position="1763"/>
        <end position="1785"/>
    </location>
</feature>
<feature type="compositionally biased region" description="Pro residues" evidence="15">
    <location>
        <begin position="848"/>
        <end position="861"/>
    </location>
</feature>
<feature type="region of interest" description="Disordered" evidence="15">
    <location>
        <begin position="521"/>
        <end position="546"/>
    </location>
</feature>
<feature type="domain" description="Myosin motor" evidence="19">
    <location>
        <begin position="1235"/>
        <end position="1884"/>
    </location>
</feature>
<feature type="compositionally biased region" description="Low complexity" evidence="15">
    <location>
        <begin position="909"/>
        <end position="927"/>
    </location>
</feature>
<dbReference type="InterPro" id="IPR041795">
    <property type="entry name" value="MyoXV_FERM_C"/>
</dbReference>
<keyword evidence="7 13" id="KW-0067">ATP-binding</keyword>
<feature type="domain" description="SH3" evidence="16">
    <location>
        <begin position="2766"/>
        <end position="2852"/>
    </location>
</feature>
<evidence type="ECO:0000256" key="1">
    <source>
        <dbReference type="ARBA" id="ARBA00004496"/>
    </source>
</evidence>
<evidence type="ECO:0000259" key="17">
    <source>
        <dbReference type="PROSITE" id="PS50057"/>
    </source>
</evidence>
<feature type="compositionally biased region" description="Pro residues" evidence="15">
    <location>
        <begin position="1070"/>
        <end position="1083"/>
    </location>
</feature>
<dbReference type="CDD" id="cd12067">
    <property type="entry name" value="SH3_MYO15A"/>
    <property type="match status" value="1"/>
</dbReference>
<keyword evidence="5" id="KW-0677">Repeat</keyword>
<dbReference type="InterPro" id="IPR038185">
    <property type="entry name" value="MyTH4_dom_sf"/>
</dbReference>
<feature type="region of interest" description="Disordered" evidence="15">
    <location>
        <begin position="353"/>
        <end position="488"/>
    </location>
</feature>
<evidence type="ECO:0000256" key="14">
    <source>
        <dbReference type="SAM" id="Coils"/>
    </source>
</evidence>
<evidence type="ECO:0000256" key="5">
    <source>
        <dbReference type="ARBA" id="ARBA00022737"/>
    </source>
</evidence>
<dbReference type="InterPro" id="IPR036961">
    <property type="entry name" value="Kinesin_motor_dom_sf"/>
</dbReference>
<evidence type="ECO:0000256" key="12">
    <source>
        <dbReference type="PROSITE-ProRule" id="PRU00192"/>
    </source>
</evidence>
<evidence type="ECO:0000256" key="11">
    <source>
        <dbReference type="ARBA" id="ARBA00023203"/>
    </source>
</evidence>
<keyword evidence="10 13" id="KW-0505">Motor protein</keyword>
<dbReference type="InterPro" id="IPR011993">
    <property type="entry name" value="PH-like_dom_sf"/>
</dbReference>
<dbReference type="Pfam" id="PF00373">
    <property type="entry name" value="FERM_M"/>
    <property type="match status" value="1"/>
</dbReference>
<dbReference type="InterPro" id="IPR000857">
    <property type="entry name" value="MyTH4_dom"/>
</dbReference>
<feature type="domain" description="MyTH4" evidence="18">
    <location>
        <begin position="2966"/>
        <end position="3122"/>
    </location>
</feature>
<feature type="compositionally biased region" description="Gly residues" evidence="15">
    <location>
        <begin position="2374"/>
        <end position="2383"/>
    </location>
</feature>
<dbReference type="GO" id="GO:0005524">
    <property type="term" value="F:ATP binding"/>
    <property type="evidence" value="ECO:0007669"/>
    <property type="project" value="UniProtKB-UniRule"/>
</dbReference>
<evidence type="ECO:0000256" key="15">
    <source>
        <dbReference type="SAM" id="MobiDB-lite"/>
    </source>
</evidence>
<feature type="compositionally biased region" description="Basic and acidic residues" evidence="15">
    <location>
        <begin position="57"/>
        <end position="71"/>
    </location>
</feature>
<dbReference type="CDD" id="cd14473">
    <property type="entry name" value="FERM_B-lobe"/>
    <property type="match status" value="1"/>
</dbReference>
<feature type="domain" description="MyTH4" evidence="18">
    <location>
        <begin position="2050"/>
        <end position="2201"/>
    </location>
</feature>
<dbReference type="InterPro" id="IPR051567">
    <property type="entry name" value="Unconventional_Myosin_ATPase"/>
</dbReference>
<gene>
    <name evidence="20" type="ORF">HGM15179_010015</name>
</gene>
<dbReference type="PROSITE" id="PS50057">
    <property type="entry name" value="FERM_3"/>
    <property type="match status" value="1"/>
</dbReference>
<sequence length="3448" mass="385197">MAGKKGEPKGKAGKGKGKDGKKGKKEDPNESEDASDAELLKAEEGEETEVVEEEKEEKEQKEEKEVEKEEKEKDEEEVAAEEPKKGKGKEKKGLPKAGVAMKLGRGKKAQQETEEEEGESNATTAKKNVKGTSKLVMGLTTDKKKKGAKGAEAKGQPKEPVEDSLAEEEAAAPPKAKAKRSLRSTSKLFLGFKNLGLRRPKKGQFKNTSRFFWGLHKHSTKKRKKKKNKAVLKSTSNLMMRFKQVGKKRKEEAKKEPPSKPSFLLLRQGGQDPEDGTSLFRRRPERKFKPRAQVLSKAAAATGWLARKVLSRRGRLVGGSRATDTAWLSRIGAKKLPFPAEDEILRHRANMKRIPGGAGLAGTPRQGSMARRLSRRGSQRTAEPPGPRYSLAKEEDRAYSHRRGYGKEDGAYGSRRGYGKKEDGAYRPWSSQPKEEDGGYGPHHGYAEEDGAYDPWHSYSEEEDGPYGPRHNYSEEEEGYMQSPAYPAGYGFEDAVPTPYSDYPGYETEEEYDYHGGFWEDGDQPGHPYGYSELEDEAPFGGGSPLSLYDPYSSDPEYGEEAAGSFGYRGDPYEDFGEPFAGGYPGGEYPEHRIQYSEGGWAPHAQSCNPYALGLEEIAEGEEPEDWEEEEEEEQEYPFSILSASSLRGMRETLSSKLSLNRKFRLFPRPQVKLFGRDRLDVPLPPSPHLPAARDEDDYDEYDPPPPPAAPGPAASPGRRVSAARACGSPLGQFLQRSLSIPSSRQPRGAGGFRSRTPQPSYRRSSRRLAGMESAGLGGRNPSPPAGPWGQVPPREPGAARWPSLRNPFANPGRSPSPPPVRPRPGSTRGEGPWRSPSLGASLRRFGPEPPAPPPAAPRSPGPGGRRPEGPAAGRPLSSRRSSPPGLPLPQAWPRLPEPPTKAVKPLQRSPFLSPSSRPGSRRLGPSWDEELPLWQGAPRGPAGVPPPPSPAPSTPKSFIQRIGQPLAGMAPHSPPPRPSAEAGGRSLSKGRSVAQSLASLLVKSIAPTKGPSSSPPTRHPSTRSPSLPRRPSRRDGSTRRSPSPPSGRRGWADAGRPVPPSNPRGNRSPSPPRRAVFPPPHGRAPGSPAVPRHGARPPGPAEPIEADGAVGEEGAGRYAVVTPQVQRLGSFRRASRMYKQHWSTQHVVRVREMPDAWTTEQGRPQQPTQRARRWAGQWGADIARYLCQRPPAGGWRDRHPWAEGYLGTKQPWRSKMQSLCSLPIVRYQEPQEEDGLEDMTQLEDLQEAAVLSNIRTRFERQLIYTYIGSILVSVNPYRLYNIYGKEQVLQYEGRALGENPPHLFAIANVAYSKVMDAKHNQCIIISGESGSGKTEATKLILSYLAAVSQKRSTAPQILEATPLLESFGNAKTVRNDNSSRFGKFVEIFLEDQVPTLTPAKTERNYHIFYEMLAGLPSQQRQRYCLQGAETYYYLNQGGNCEIPGKDDAEDFRRLLNTMEVLNFSVDEQNSIFRILSSVLHLGNVYFEKYETDCQEVATVVSATEIRTVAELLQVSPEGLQKAITFKVTETQREKIFTPLTVESAVDARDAIAKTLYSLLFSWLTDRINKLVYPRQEALSIAILDIYGFEDLNFNSFEQLCINYANEYMQFFFNRIVFQEEQEEYLREQIEWKEIPFSDNQPCIDLISQKPYGILRILDDQSCFPQATDHTFLQKCHYHHGTNPLYTKPKMPLPEFTIKHYAGKVTYQVHKFLDKNYDQVRQDVLDLFISSRTKVVANLFFGHAQVVARQRSLIRRSSTRTRRYKAPTVAARFQQSLLELVEKMERSEPGLFEADVVRTQLRYSGILETIRIRKEGFPIRIPFLVFIDRYRCLVDMWSNVIPNGPNCVEMLRSLCPVNPSMYYVGVTKLFLKEQLYQALESKRARAHHLAALTLQRYARTFFIKRRFRSLRRKIILLQSRARGYLARQRYRRMRHTLIKFRSLVHIYVNRRRYLKRKEDARRRAEEEKERMKQELTRREVVDVTHLEIPAELMGLLEAAAAAREVNAGCVVLVPPPALQPDPQLTLPLDINDYPMAKYVRGHFQEPAFGMLTAPLKAPLTRLDEDLCHEALSLFQLILRFMGDPGLGGPQETLFGNYIVQKGLSVPGLRDELLAQAANQVWRNTNVNNEERGWLLLATCLSAFPPSAAFDKYLLKFVSDYAFAGYKPVCQRKLMQAMAHSQLGTAAARTFPPSLLEWTANRRDWWPLLITCPSPGDQFSCPIHSWSTGEGLAGDVLKGLAEGWRGWTVAMKAGAQWAELAGHDYVLDLVSDLELLRGFPRQKSCFLIAWDGTESHSRDSRVLGHGFDLDEVPPPPPVKAPTLPSLEAYHPHDGEFGEPRSQRGLDRYLDSLFDPVLSYGNGELEKPSILSQRLKGGGGVGGGNSDTDASQSKPPVAVEQPRGTPAHVPQPRPYLQKAGKGSWCNGMATGARGTEPGPLSLVLGPAAAVGRRWPGEPVRHSRLNSEHFPRPTHDIRNIIRQCQPAPRSSQPHSKLFGKKLDPHEEAMQILKEQLSAARVPSAVGPKEVVAAVKPVPSARYQLRAPTGRPAATRPPVFVSRELPSEAQQVQTQLHRSCSEDFYTYHNVPWKIFIRKEVQIMGTLGDRLMPRSYRDKGIFNDVLSDTCIRISQEERLRLKSLFAENKLDSFSPVATENVKREIIAAARDGCEVYFSRLFPATGSVGTGVQILAVSHTGIKLLRMVKGTNVSGEQLRVLRAYSYPDVLFVTTPSRNMLEFNLRSEKLILFSPKAPQVKVMVDHFITELRKDSQYVVAVRNYSPEDGCQLSFHKGDIIHLQSLEHPERDHYYGCVVRKKVMYLEELKTGTQDFGWKFGAIHGRSGLFPAEYVQPVAAPDFVHLPAERKEEPRDKQGRVVASAAVAVAVASTAAAQELDRKTEVSPASATFVEGPEGDDVKQLWDVTGACPMLAFAQRHFRAARRGTTPVLGGAWSWTGMGRGGVLGEFSSGPTAPCAQDVPTLGKGHAELCHHVALLSSAVMKFMGDHPLRGQTELDAVCIILKLCAEQEVLRDEVYCQIIKQITNNTSSKPDSCQRGWRLLYILAAYYKCSEVLQPFLLAFLQDASRHPELPFHGIAKACEQNLRKTLQFGGRCLFPSSMELKAMVAGRSAKRQLFLLPGGIERHLKIKTCSVALDVIEELCCEMGLQNPEALEEYILFVVTDRGQSVRPLTRREYVLDVAAETELRDTSYTFWCRRVVWSQPLKFDNELYVTVHYNQVLPDYLKGLFTVLPPARPGDQHFPHVAKLAALQHRAKDHHHLPTAREMQDYVPPQLFRLLKPQSWLQMVTQHVQQAQALSAHQARAQFLGLLSAYPMFGSSFFYIQSCSNNAIVSPCILAVNQNGLNFLSKETHEPIAKFSLSEIQSTRTQRPTAGSSYPYVEITLGDLLAQGITQLQLEQGLELCRVVAAHMERLLGAREKRLTLPPSEITLL</sequence>
<evidence type="ECO:0000259" key="16">
    <source>
        <dbReference type="PROSITE" id="PS50002"/>
    </source>
</evidence>
<dbReference type="Proteomes" id="UP000796761">
    <property type="component" value="Unassembled WGS sequence"/>
</dbReference>
<dbReference type="Pfam" id="PF26570">
    <property type="entry name" value="MYO15"/>
    <property type="match status" value="1"/>
</dbReference>
<keyword evidence="3 12" id="KW-0728">SH3 domain</keyword>